<dbReference type="OrthoDB" id="9983560at2759"/>
<evidence type="ECO:0000313" key="5">
    <source>
        <dbReference type="EMBL" id="KZP23305.1"/>
    </source>
</evidence>
<organism evidence="5 6">
    <name type="scientific">Athelia psychrophila</name>
    <dbReference type="NCBI Taxonomy" id="1759441"/>
    <lineage>
        <taxon>Eukaryota</taxon>
        <taxon>Fungi</taxon>
        <taxon>Dikarya</taxon>
        <taxon>Basidiomycota</taxon>
        <taxon>Agaricomycotina</taxon>
        <taxon>Agaricomycetes</taxon>
        <taxon>Agaricomycetidae</taxon>
        <taxon>Atheliales</taxon>
        <taxon>Atheliaceae</taxon>
        <taxon>Athelia</taxon>
    </lineage>
</organism>
<keyword evidence="6" id="KW-1185">Reference proteome</keyword>
<name>A0A166LTK0_9AGAM</name>
<gene>
    <name evidence="5" type="ORF">FIBSPDRAFT_952108</name>
</gene>
<evidence type="ECO:0000256" key="1">
    <source>
        <dbReference type="ARBA" id="ARBA00005466"/>
    </source>
</evidence>
<feature type="domain" description="FAD-binding PCMH-type" evidence="4">
    <location>
        <begin position="135"/>
        <end position="317"/>
    </location>
</feature>
<proteinExistence type="inferred from homology"/>
<dbReference type="InterPro" id="IPR036318">
    <property type="entry name" value="FAD-bd_PCMH-like_sf"/>
</dbReference>
<dbReference type="STRING" id="436010.A0A166LTK0"/>
<dbReference type="InterPro" id="IPR050432">
    <property type="entry name" value="FAD-linked_Oxidoreductases_BP"/>
</dbReference>
<dbReference type="Proteomes" id="UP000076532">
    <property type="component" value="Unassembled WGS sequence"/>
</dbReference>
<dbReference type="Pfam" id="PF01565">
    <property type="entry name" value="FAD_binding_4"/>
    <property type="match status" value="1"/>
</dbReference>
<dbReference type="AlphaFoldDB" id="A0A166LTK0"/>
<dbReference type="Pfam" id="PF08031">
    <property type="entry name" value="BBE"/>
    <property type="match status" value="1"/>
</dbReference>
<dbReference type="InterPro" id="IPR016169">
    <property type="entry name" value="FAD-bd_PCMH_sub2"/>
</dbReference>
<evidence type="ECO:0000256" key="3">
    <source>
        <dbReference type="SAM" id="SignalP"/>
    </source>
</evidence>
<evidence type="ECO:0000256" key="2">
    <source>
        <dbReference type="ARBA" id="ARBA00023002"/>
    </source>
</evidence>
<dbReference type="GO" id="GO:0071949">
    <property type="term" value="F:FAD binding"/>
    <property type="evidence" value="ECO:0007669"/>
    <property type="project" value="InterPro"/>
</dbReference>
<dbReference type="InterPro" id="IPR012951">
    <property type="entry name" value="BBE"/>
</dbReference>
<keyword evidence="2" id="KW-0560">Oxidoreductase</keyword>
<dbReference type="SUPFAM" id="SSF56176">
    <property type="entry name" value="FAD-binding/transporter-associated domain-like"/>
    <property type="match status" value="1"/>
</dbReference>
<accession>A0A166LTK0</accession>
<evidence type="ECO:0000313" key="6">
    <source>
        <dbReference type="Proteomes" id="UP000076532"/>
    </source>
</evidence>
<feature type="signal peptide" evidence="3">
    <location>
        <begin position="1"/>
        <end position="20"/>
    </location>
</feature>
<evidence type="ECO:0000259" key="4">
    <source>
        <dbReference type="PROSITE" id="PS51387"/>
    </source>
</evidence>
<dbReference type="InterPro" id="IPR016166">
    <property type="entry name" value="FAD-bd_PCMH"/>
</dbReference>
<dbReference type="InterPro" id="IPR006094">
    <property type="entry name" value="Oxid_FAD_bind_N"/>
</dbReference>
<dbReference type="Gene3D" id="3.30.465.10">
    <property type="match status" value="2"/>
</dbReference>
<dbReference type="Gene3D" id="3.40.462.20">
    <property type="match status" value="1"/>
</dbReference>
<dbReference type="PROSITE" id="PS51387">
    <property type="entry name" value="FAD_PCMH"/>
    <property type="match status" value="1"/>
</dbReference>
<keyword evidence="3" id="KW-0732">Signal</keyword>
<reference evidence="5 6" key="1">
    <citation type="journal article" date="2016" name="Mol. Biol. Evol.">
        <title>Comparative Genomics of Early-Diverging Mushroom-Forming Fungi Provides Insights into the Origins of Lignocellulose Decay Capabilities.</title>
        <authorList>
            <person name="Nagy L.G."/>
            <person name="Riley R."/>
            <person name="Tritt A."/>
            <person name="Adam C."/>
            <person name="Daum C."/>
            <person name="Floudas D."/>
            <person name="Sun H."/>
            <person name="Yadav J.S."/>
            <person name="Pangilinan J."/>
            <person name="Larsson K.H."/>
            <person name="Matsuura K."/>
            <person name="Barry K."/>
            <person name="Labutti K."/>
            <person name="Kuo R."/>
            <person name="Ohm R.A."/>
            <person name="Bhattacharya S.S."/>
            <person name="Shirouzu T."/>
            <person name="Yoshinaga Y."/>
            <person name="Martin F.M."/>
            <person name="Grigoriev I.V."/>
            <person name="Hibbett D.S."/>
        </authorList>
    </citation>
    <scope>NUCLEOTIDE SEQUENCE [LARGE SCALE GENOMIC DNA]</scope>
    <source>
        <strain evidence="5 6">CBS 109695</strain>
    </source>
</reference>
<sequence length="582" mass="61743">MPRLLLAATALAAIARVACTSSGILSVTPSEWAGLSQQVGGRLYAGTPYSSPCFKDGLNSSACDSVRAGYGDELSRSNSSGAYINTQWETCQVTGAQCLLDSTDPSNEAPLQATQCQLGSVSNYYASLSVFPAGCSYLPYCVQIDVQRPEDVAAAFNFSRATGTHLVIKNTGHDYKGRSSAPNSLSLWTHHLKNLSYVPSFIPEGCSGASPAVTAGAGVQWGEAYALAEANNITVVGGSDKSVGTSGGWLQGGGHSTLSNTMGLGVDRVLQFKVVTPDGQYRTVNKCQNSDLFFALRGGGGSTFGVVLESTMLASPQVTLQAVIVSFSPNATLTQALWTIFVDNGVQWANAGWGGFANSDNAIYVNPKLTPSDAATSMAPLIQFGQKLVDAGVPGANVVITTFPSFGAFFDAVVVENVAAVGDNLAIASRLIPKANFDSTASRSTLVNALIATNTMTPNVIFLLGPPSSFPGDNTTSVTDAWRSSIYHITVAATWNWNATRDVKAAQYQLASKSIDHLRAITPDAAYQNEADVYEPNHEVSFWGDHYSRLLQIKKKYDPEQLLDCWHCVGFNANSSRFACYL</sequence>
<feature type="chain" id="PRO_5007876978" evidence="3">
    <location>
        <begin position="21"/>
        <end position="582"/>
    </location>
</feature>
<dbReference type="PANTHER" id="PTHR13878:SF91">
    <property type="entry name" value="FAD BINDING DOMAIN PROTEIN (AFU_ORTHOLOGUE AFUA_6G12070)-RELATED"/>
    <property type="match status" value="1"/>
</dbReference>
<protein>
    <submittedName>
        <fullName evidence="5">FAD binding domain-containing protein</fullName>
    </submittedName>
</protein>
<dbReference type="GO" id="GO:0016491">
    <property type="term" value="F:oxidoreductase activity"/>
    <property type="evidence" value="ECO:0007669"/>
    <property type="project" value="UniProtKB-KW"/>
</dbReference>
<dbReference type="PANTHER" id="PTHR13878">
    <property type="entry name" value="GULONOLACTONE OXIDASE"/>
    <property type="match status" value="1"/>
</dbReference>
<comment type="similarity">
    <text evidence="1">Belongs to the oxygen-dependent FAD-linked oxidoreductase family.</text>
</comment>
<dbReference type="EMBL" id="KV417533">
    <property type="protein sequence ID" value="KZP23305.1"/>
    <property type="molecule type" value="Genomic_DNA"/>
</dbReference>